<dbReference type="STRING" id="2903.R1FCH2"/>
<dbReference type="PaxDb" id="2903-EOD36715"/>
<proteinExistence type="predicted"/>
<dbReference type="CDD" id="cd06257">
    <property type="entry name" value="DnaJ"/>
    <property type="match status" value="1"/>
</dbReference>
<feature type="domain" description="J" evidence="1">
    <location>
        <begin position="2"/>
        <end position="67"/>
    </location>
</feature>
<keyword evidence="3" id="KW-1185">Reference proteome</keyword>
<dbReference type="KEGG" id="ehx:EMIHUDRAFT_62926"/>
<sequence length="107" mass="11943">MSLYDVLGVPRSATAKEIRTAYRQQALLSHPDKHPGDDSARRRFLEVSEAYAVLGDEHRRARYDRGATIDDAPPDVDLRRANDLFNANFGQVRLRAHTAASASPARL</sequence>
<reference evidence="2" key="2">
    <citation type="submission" date="2024-10" db="UniProtKB">
        <authorList>
            <consortium name="EnsemblProtists"/>
        </authorList>
    </citation>
    <scope>IDENTIFICATION</scope>
</reference>
<dbReference type="GO" id="GO:0016558">
    <property type="term" value="P:protein import into peroxisome matrix"/>
    <property type="evidence" value="ECO:0007669"/>
    <property type="project" value="TreeGrafter"/>
</dbReference>
<dbReference type="EnsemblProtists" id="EOD36715">
    <property type="protein sequence ID" value="EOD36715"/>
    <property type="gene ID" value="EMIHUDRAFT_62926"/>
</dbReference>
<dbReference type="RefSeq" id="XP_005789144.1">
    <property type="nucleotide sequence ID" value="XM_005789087.1"/>
</dbReference>
<evidence type="ECO:0000259" key="1">
    <source>
        <dbReference type="PROSITE" id="PS50076"/>
    </source>
</evidence>
<dbReference type="GeneID" id="17282231"/>
<dbReference type="PANTHER" id="PTHR45006:SF1">
    <property type="entry name" value="DNAJ-LIKE PROTEIN 1"/>
    <property type="match status" value="1"/>
</dbReference>
<dbReference type="Gene3D" id="1.10.287.110">
    <property type="entry name" value="DnaJ domain"/>
    <property type="match status" value="1"/>
</dbReference>
<dbReference type="Pfam" id="PF00226">
    <property type="entry name" value="DnaJ"/>
    <property type="match status" value="1"/>
</dbReference>
<dbReference type="InterPro" id="IPR036869">
    <property type="entry name" value="J_dom_sf"/>
</dbReference>
<dbReference type="SUPFAM" id="SSF46565">
    <property type="entry name" value="Chaperone J-domain"/>
    <property type="match status" value="1"/>
</dbReference>
<dbReference type="InterPro" id="IPR001623">
    <property type="entry name" value="DnaJ_domain"/>
</dbReference>
<dbReference type="SMART" id="SM00271">
    <property type="entry name" value="DnaJ"/>
    <property type="match status" value="1"/>
</dbReference>
<dbReference type="AlphaFoldDB" id="A0A0D3KLT0"/>
<protein>
    <recommendedName>
        <fullName evidence="1">J domain-containing protein</fullName>
    </recommendedName>
</protein>
<dbReference type="Proteomes" id="UP000013827">
    <property type="component" value="Unassembled WGS sequence"/>
</dbReference>
<name>A0A0D3KLT0_EMIH1</name>
<evidence type="ECO:0000313" key="2">
    <source>
        <dbReference type="EnsemblProtists" id="EOD36715"/>
    </source>
</evidence>
<dbReference type="OMA" id="FGPNFQT"/>
<dbReference type="GO" id="GO:0005829">
    <property type="term" value="C:cytosol"/>
    <property type="evidence" value="ECO:0007669"/>
    <property type="project" value="TreeGrafter"/>
</dbReference>
<evidence type="ECO:0000313" key="3">
    <source>
        <dbReference type="Proteomes" id="UP000013827"/>
    </source>
</evidence>
<dbReference type="InterPro" id="IPR052814">
    <property type="entry name" value="Peroxisomal_DnaJ"/>
</dbReference>
<dbReference type="PANTHER" id="PTHR45006">
    <property type="entry name" value="DNAJ-LIKE PROTEIN 1"/>
    <property type="match status" value="1"/>
</dbReference>
<organism evidence="2 3">
    <name type="scientific">Emiliania huxleyi (strain CCMP1516)</name>
    <dbReference type="NCBI Taxonomy" id="280463"/>
    <lineage>
        <taxon>Eukaryota</taxon>
        <taxon>Haptista</taxon>
        <taxon>Haptophyta</taxon>
        <taxon>Prymnesiophyceae</taxon>
        <taxon>Isochrysidales</taxon>
        <taxon>Noelaerhabdaceae</taxon>
        <taxon>Emiliania</taxon>
    </lineage>
</organism>
<dbReference type="eggNOG" id="KOG0719">
    <property type="taxonomic scope" value="Eukaryota"/>
</dbReference>
<dbReference type="PROSITE" id="PS50076">
    <property type="entry name" value="DNAJ_2"/>
    <property type="match status" value="1"/>
</dbReference>
<dbReference type="PRINTS" id="PR00625">
    <property type="entry name" value="JDOMAIN"/>
</dbReference>
<dbReference type="HOGENOM" id="CLU_2214961_0_0_1"/>
<reference evidence="3" key="1">
    <citation type="journal article" date="2013" name="Nature">
        <title>Pan genome of the phytoplankton Emiliania underpins its global distribution.</title>
        <authorList>
            <person name="Read B.A."/>
            <person name="Kegel J."/>
            <person name="Klute M.J."/>
            <person name="Kuo A."/>
            <person name="Lefebvre S.C."/>
            <person name="Maumus F."/>
            <person name="Mayer C."/>
            <person name="Miller J."/>
            <person name="Monier A."/>
            <person name="Salamov A."/>
            <person name="Young J."/>
            <person name="Aguilar M."/>
            <person name="Claverie J.M."/>
            <person name="Frickenhaus S."/>
            <person name="Gonzalez K."/>
            <person name="Herman E.K."/>
            <person name="Lin Y.C."/>
            <person name="Napier J."/>
            <person name="Ogata H."/>
            <person name="Sarno A.F."/>
            <person name="Shmutz J."/>
            <person name="Schroeder D."/>
            <person name="de Vargas C."/>
            <person name="Verret F."/>
            <person name="von Dassow P."/>
            <person name="Valentin K."/>
            <person name="Van de Peer Y."/>
            <person name="Wheeler G."/>
            <person name="Dacks J.B."/>
            <person name="Delwiche C.F."/>
            <person name="Dyhrman S.T."/>
            <person name="Glockner G."/>
            <person name="John U."/>
            <person name="Richards T."/>
            <person name="Worden A.Z."/>
            <person name="Zhang X."/>
            <person name="Grigoriev I.V."/>
            <person name="Allen A.E."/>
            <person name="Bidle K."/>
            <person name="Borodovsky M."/>
            <person name="Bowler C."/>
            <person name="Brownlee C."/>
            <person name="Cock J.M."/>
            <person name="Elias M."/>
            <person name="Gladyshev V.N."/>
            <person name="Groth M."/>
            <person name="Guda C."/>
            <person name="Hadaegh A."/>
            <person name="Iglesias-Rodriguez M.D."/>
            <person name="Jenkins J."/>
            <person name="Jones B.M."/>
            <person name="Lawson T."/>
            <person name="Leese F."/>
            <person name="Lindquist E."/>
            <person name="Lobanov A."/>
            <person name="Lomsadze A."/>
            <person name="Malik S.B."/>
            <person name="Marsh M.E."/>
            <person name="Mackinder L."/>
            <person name="Mock T."/>
            <person name="Mueller-Roeber B."/>
            <person name="Pagarete A."/>
            <person name="Parker M."/>
            <person name="Probert I."/>
            <person name="Quesneville H."/>
            <person name="Raines C."/>
            <person name="Rensing S.A."/>
            <person name="Riano-Pachon D.M."/>
            <person name="Richier S."/>
            <person name="Rokitta S."/>
            <person name="Shiraiwa Y."/>
            <person name="Soanes D.M."/>
            <person name="van der Giezen M."/>
            <person name="Wahlund T.M."/>
            <person name="Williams B."/>
            <person name="Wilson W."/>
            <person name="Wolfe G."/>
            <person name="Wurch L.L."/>
        </authorList>
    </citation>
    <scope>NUCLEOTIDE SEQUENCE</scope>
</reference>
<accession>A0A0D3KLT0</accession>